<dbReference type="Proteomes" id="UP000249239">
    <property type="component" value="Unassembled WGS sequence"/>
</dbReference>
<accession>A0A2W7NGB7</accession>
<protein>
    <submittedName>
        <fullName evidence="7">OmpA family protein</fullName>
    </submittedName>
</protein>
<dbReference type="InterPro" id="IPR050330">
    <property type="entry name" value="Bact_OuterMem_StrucFunc"/>
</dbReference>
<dbReference type="RefSeq" id="WP_170124285.1">
    <property type="nucleotide sequence ID" value="NZ_QKZK01000010.1"/>
</dbReference>
<evidence type="ECO:0000256" key="1">
    <source>
        <dbReference type="ARBA" id="ARBA00004442"/>
    </source>
</evidence>
<dbReference type="InterPro" id="IPR006690">
    <property type="entry name" value="OMPA-like_CS"/>
</dbReference>
<feature type="signal peptide" evidence="5">
    <location>
        <begin position="1"/>
        <end position="18"/>
    </location>
</feature>
<evidence type="ECO:0000256" key="2">
    <source>
        <dbReference type="ARBA" id="ARBA00023136"/>
    </source>
</evidence>
<keyword evidence="8" id="KW-1185">Reference proteome</keyword>
<gene>
    <name evidence="7" type="ORF">LX69_01542</name>
</gene>
<dbReference type="Gene3D" id="2.60.120.260">
    <property type="entry name" value="Galactose-binding domain-like"/>
    <property type="match status" value="1"/>
</dbReference>
<dbReference type="InterPro" id="IPR006665">
    <property type="entry name" value="OmpA-like"/>
</dbReference>
<dbReference type="PANTHER" id="PTHR30329">
    <property type="entry name" value="STATOR ELEMENT OF FLAGELLAR MOTOR COMPLEX"/>
    <property type="match status" value="1"/>
</dbReference>
<evidence type="ECO:0000313" key="7">
    <source>
        <dbReference type="EMBL" id="PZX17227.1"/>
    </source>
</evidence>
<reference evidence="7 8" key="1">
    <citation type="submission" date="2018-06" db="EMBL/GenBank/DDBJ databases">
        <title>Genomic Encyclopedia of Archaeal and Bacterial Type Strains, Phase II (KMG-II): from individual species to whole genera.</title>
        <authorList>
            <person name="Goeker M."/>
        </authorList>
    </citation>
    <scope>NUCLEOTIDE SEQUENCE [LARGE SCALE GENOMIC DNA]</scope>
    <source>
        <strain evidence="7 8">DSM 6779</strain>
    </source>
</reference>
<dbReference type="EMBL" id="QKZK01000010">
    <property type="protein sequence ID" value="PZX17227.1"/>
    <property type="molecule type" value="Genomic_DNA"/>
</dbReference>
<feature type="chain" id="PRO_5016028715" evidence="5">
    <location>
        <begin position="19"/>
        <end position="312"/>
    </location>
</feature>
<dbReference type="InterPro" id="IPR036737">
    <property type="entry name" value="OmpA-like_sf"/>
</dbReference>
<keyword evidence="2 4" id="KW-0472">Membrane</keyword>
<dbReference type="Pfam" id="PF00691">
    <property type="entry name" value="OmpA"/>
    <property type="match status" value="1"/>
</dbReference>
<sequence length="312" mass="35307">MKKYLCIPLMMFSCYSYSQCPAGSITSEQNLVVNGDFEERNKSFASDYLYHKSEGAGHYSIVTDAAIFSNEYFRGKGDGFFMAVDGAAGVNKTVWKQLINVKKNTNYFFSCWVNTLNVSTGPPAVLQFSINGKLLDKPFHCPNQLHKWEQFSVLWNSGNEENAVVRIVSQNPHLHGNDFGLDCIKFYECTEVQLKIEENKSIVLRNVLFETNSASLLESSYSELNKLVDYLSKNIDKTIAVFGYTDNVGSEEFNQKLSEERARSVMTYMLQCGIDGSRMTFLGHGENNPIASNETIEGRQKNRRVEFIINAN</sequence>
<dbReference type="PROSITE" id="PS51123">
    <property type="entry name" value="OMPA_2"/>
    <property type="match status" value="1"/>
</dbReference>
<dbReference type="InterPro" id="IPR006664">
    <property type="entry name" value="OMP_bac"/>
</dbReference>
<dbReference type="PRINTS" id="PR01021">
    <property type="entry name" value="OMPADOMAIN"/>
</dbReference>
<dbReference type="PROSITE" id="PS01068">
    <property type="entry name" value="OMPA_1"/>
    <property type="match status" value="1"/>
</dbReference>
<organism evidence="7 8">
    <name type="scientific">Breznakibacter xylanolyticus</name>
    <dbReference type="NCBI Taxonomy" id="990"/>
    <lineage>
        <taxon>Bacteria</taxon>
        <taxon>Pseudomonadati</taxon>
        <taxon>Bacteroidota</taxon>
        <taxon>Bacteroidia</taxon>
        <taxon>Marinilabiliales</taxon>
        <taxon>Marinilabiliaceae</taxon>
        <taxon>Breznakibacter</taxon>
    </lineage>
</organism>
<dbReference type="Gene3D" id="3.30.1330.60">
    <property type="entry name" value="OmpA-like domain"/>
    <property type="match status" value="1"/>
</dbReference>
<proteinExistence type="predicted"/>
<evidence type="ECO:0000256" key="4">
    <source>
        <dbReference type="PROSITE-ProRule" id="PRU00473"/>
    </source>
</evidence>
<dbReference type="GO" id="GO:0009279">
    <property type="term" value="C:cell outer membrane"/>
    <property type="evidence" value="ECO:0007669"/>
    <property type="project" value="UniProtKB-SubCell"/>
</dbReference>
<comment type="subcellular location">
    <subcellularLocation>
        <location evidence="1">Cell outer membrane</location>
    </subcellularLocation>
</comment>
<evidence type="ECO:0000259" key="6">
    <source>
        <dbReference type="PROSITE" id="PS51123"/>
    </source>
</evidence>
<dbReference type="CDD" id="cd07185">
    <property type="entry name" value="OmpA_C-like"/>
    <property type="match status" value="1"/>
</dbReference>
<evidence type="ECO:0000256" key="5">
    <source>
        <dbReference type="SAM" id="SignalP"/>
    </source>
</evidence>
<keyword evidence="5" id="KW-0732">Signal</keyword>
<keyword evidence="3" id="KW-0998">Cell outer membrane</keyword>
<dbReference type="SUPFAM" id="SSF103088">
    <property type="entry name" value="OmpA-like"/>
    <property type="match status" value="1"/>
</dbReference>
<dbReference type="PANTHER" id="PTHR30329:SF21">
    <property type="entry name" value="LIPOPROTEIN YIAD-RELATED"/>
    <property type="match status" value="1"/>
</dbReference>
<evidence type="ECO:0000256" key="3">
    <source>
        <dbReference type="ARBA" id="ARBA00023237"/>
    </source>
</evidence>
<evidence type="ECO:0000313" key="8">
    <source>
        <dbReference type="Proteomes" id="UP000249239"/>
    </source>
</evidence>
<dbReference type="AlphaFoldDB" id="A0A2W7NGB7"/>
<comment type="caution">
    <text evidence="7">The sequence shown here is derived from an EMBL/GenBank/DDBJ whole genome shotgun (WGS) entry which is preliminary data.</text>
</comment>
<name>A0A2W7NGB7_9BACT</name>
<feature type="domain" description="OmpA-like" evidence="6">
    <location>
        <begin position="196"/>
        <end position="312"/>
    </location>
</feature>